<evidence type="ECO:0000313" key="2">
    <source>
        <dbReference type="Proteomes" id="UP000215902"/>
    </source>
</evidence>
<dbReference type="AlphaFoldDB" id="A0A267EI65"/>
<name>A0A267EI65_9PLAT</name>
<protein>
    <submittedName>
        <fullName evidence="1">Uncharacterized protein</fullName>
    </submittedName>
</protein>
<reference evidence="1 2" key="1">
    <citation type="submission" date="2017-06" db="EMBL/GenBank/DDBJ databases">
        <title>A platform for efficient transgenesis in Macrostomum lignano, a flatworm model organism for stem cell research.</title>
        <authorList>
            <person name="Berezikov E."/>
        </authorList>
    </citation>
    <scope>NUCLEOTIDE SEQUENCE [LARGE SCALE GENOMIC DNA]</scope>
    <source>
        <strain evidence="1">DV1</strain>
        <tissue evidence="1">Whole organism</tissue>
    </source>
</reference>
<proteinExistence type="predicted"/>
<gene>
    <name evidence="1" type="ORF">BOX15_Mlig011768g1</name>
</gene>
<keyword evidence="2" id="KW-1185">Reference proteome</keyword>
<feature type="non-terminal residue" evidence="1">
    <location>
        <position position="1"/>
    </location>
</feature>
<accession>A0A267EI65</accession>
<dbReference type="EMBL" id="NIVC01002127">
    <property type="protein sequence ID" value="PAA60654.1"/>
    <property type="molecule type" value="Genomic_DNA"/>
</dbReference>
<comment type="caution">
    <text evidence="1">The sequence shown here is derived from an EMBL/GenBank/DDBJ whole genome shotgun (WGS) entry which is preliminary data.</text>
</comment>
<sequence length="49" mass="5590">PNLFQFDAAPKKERIAGKTESTFNKYQTDINATQIWNFFACQKYADASA</sequence>
<dbReference type="Proteomes" id="UP000215902">
    <property type="component" value="Unassembled WGS sequence"/>
</dbReference>
<organism evidence="1 2">
    <name type="scientific">Macrostomum lignano</name>
    <dbReference type="NCBI Taxonomy" id="282301"/>
    <lineage>
        <taxon>Eukaryota</taxon>
        <taxon>Metazoa</taxon>
        <taxon>Spiralia</taxon>
        <taxon>Lophotrochozoa</taxon>
        <taxon>Platyhelminthes</taxon>
        <taxon>Rhabditophora</taxon>
        <taxon>Macrostomorpha</taxon>
        <taxon>Macrostomida</taxon>
        <taxon>Macrostomidae</taxon>
        <taxon>Macrostomum</taxon>
    </lineage>
</organism>
<evidence type="ECO:0000313" key="1">
    <source>
        <dbReference type="EMBL" id="PAA60654.1"/>
    </source>
</evidence>